<evidence type="ECO:0000313" key="5">
    <source>
        <dbReference type="EMBL" id="KRX28160.1"/>
    </source>
</evidence>
<organism evidence="5 6">
    <name type="scientific">Trichinella nelsoni</name>
    <dbReference type="NCBI Taxonomy" id="6336"/>
    <lineage>
        <taxon>Eukaryota</taxon>
        <taxon>Metazoa</taxon>
        <taxon>Ecdysozoa</taxon>
        <taxon>Nematoda</taxon>
        <taxon>Enoplea</taxon>
        <taxon>Dorylaimia</taxon>
        <taxon>Trichinellida</taxon>
        <taxon>Trichinellidae</taxon>
        <taxon>Trichinella</taxon>
    </lineage>
</organism>
<name>A0A0V0SMR3_9BILA</name>
<keyword evidence="2" id="KW-0597">Phosphoprotein</keyword>
<dbReference type="Proteomes" id="UP000054630">
    <property type="component" value="Unassembled WGS sequence"/>
</dbReference>
<evidence type="ECO:0000313" key="6">
    <source>
        <dbReference type="Proteomes" id="UP000054630"/>
    </source>
</evidence>
<comment type="caution">
    <text evidence="5">The sequence shown here is derived from an EMBL/GenBank/DDBJ whole genome shotgun (WGS) entry which is preliminary data.</text>
</comment>
<dbReference type="OrthoDB" id="10068192at2759"/>
<dbReference type="EMBL" id="JYDL01000001">
    <property type="protein sequence ID" value="KRX28160.1"/>
    <property type="molecule type" value="Genomic_DNA"/>
</dbReference>
<comment type="subcellular location">
    <subcellularLocation>
        <location evidence="1">Membrane</location>
        <topology evidence="1">Peripheral membrane protein</topology>
    </subcellularLocation>
</comment>
<sequence length="268" mass="30719">MFHYDILFLIYGILSWSDYIQCLLFQSVHSHSSMSTTNMEISLWKDKYERLLHSYTITLENNQKLEDQLLAVIEKTEHEKSLLSQEIDQLVTRMSHLQQKNADLTRDNVYLLYSFNSNFSYIILLQIRYKNDCILAVRLLQNQPSCIFKSASSPAIQNEISESLLTNRTDEQTLIGCSSSTFPPTAVILTPRVKDKKPHPLESDILLTGDSSQSNSLLKSILKQSNEKVEQAVLCSKCGCEIVKIDVHTQTHPIDENTDCLIDLNRFL</sequence>
<dbReference type="STRING" id="6336.A0A0V0SMR3"/>
<dbReference type="PANTHER" id="PTHR28664:SF4">
    <property type="entry name" value="TIGHT JUNCTION-ASSOCIATED PROTEIN 1"/>
    <property type="match status" value="1"/>
</dbReference>
<dbReference type="GO" id="GO:0016020">
    <property type="term" value="C:membrane"/>
    <property type="evidence" value="ECO:0007669"/>
    <property type="project" value="UniProtKB-SubCell"/>
</dbReference>
<dbReference type="InterPro" id="IPR043441">
    <property type="entry name" value="Tjap1/BEGAIN"/>
</dbReference>
<dbReference type="PANTHER" id="PTHR28664">
    <property type="entry name" value="TIGHT JUNCTION-ASSOCIATED PROTEIN 1"/>
    <property type="match status" value="1"/>
</dbReference>
<evidence type="ECO:0000256" key="3">
    <source>
        <dbReference type="ARBA" id="ARBA00023136"/>
    </source>
</evidence>
<keyword evidence="3" id="KW-0472">Membrane</keyword>
<evidence type="ECO:0000256" key="1">
    <source>
        <dbReference type="ARBA" id="ARBA00004170"/>
    </source>
</evidence>
<gene>
    <name evidence="5" type="primary">Tjap1</name>
    <name evidence="5" type="ORF">T07_5004</name>
</gene>
<reference evidence="5 6" key="1">
    <citation type="submission" date="2015-01" db="EMBL/GenBank/DDBJ databases">
        <title>Evolution of Trichinella species and genotypes.</title>
        <authorList>
            <person name="Korhonen P.K."/>
            <person name="Edoardo P."/>
            <person name="Giuseppe L.R."/>
            <person name="Gasser R.B."/>
        </authorList>
    </citation>
    <scope>NUCLEOTIDE SEQUENCE [LARGE SCALE GENOMIC DNA]</scope>
    <source>
        <strain evidence="5">ISS37</strain>
    </source>
</reference>
<keyword evidence="6" id="KW-1185">Reference proteome</keyword>
<evidence type="ECO:0000256" key="4">
    <source>
        <dbReference type="SAM" id="Coils"/>
    </source>
</evidence>
<protein>
    <submittedName>
        <fullName evidence="5">Tight junction-associated protein 1</fullName>
    </submittedName>
</protein>
<proteinExistence type="predicted"/>
<evidence type="ECO:0000256" key="2">
    <source>
        <dbReference type="ARBA" id="ARBA00022553"/>
    </source>
</evidence>
<accession>A0A0V0SMR3</accession>
<keyword evidence="4" id="KW-0175">Coiled coil</keyword>
<feature type="coiled-coil region" evidence="4">
    <location>
        <begin position="73"/>
        <end position="107"/>
    </location>
</feature>
<dbReference type="AlphaFoldDB" id="A0A0V0SMR3"/>